<dbReference type="Pfam" id="PF19054">
    <property type="entry name" value="DUF5753"/>
    <property type="match status" value="1"/>
</dbReference>
<dbReference type="InterPro" id="IPR010982">
    <property type="entry name" value="Lambda_DNA-bd_dom_sf"/>
</dbReference>
<proteinExistence type="predicted"/>
<evidence type="ECO:0000259" key="1">
    <source>
        <dbReference type="SMART" id="SM00530"/>
    </source>
</evidence>
<feature type="domain" description="HTH cro/C1-type" evidence="1">
    <location>
        <begin position="19"/>
        <end position="74"/>
    </location>
</feature>
<comment type="caution">
    <text evidence="2">The sequence shown here is derived from an EMBL/GenBank/DDBJ whole genome shotgun (WGS) entry which is preliminary data.</text>
</comment>
<keyword evidence="3" id="KW-1185">Reference proteome</keyword>
<evidence type="ECO:0000313" key="3">
    <source>
        <dbReference type="Proteomes" id="UP000253094"/>
    </source>
</evidence>
<dbReference type="EMBL" id="QOIL01000019">
    <property type="protein sequence ID" value="RCG26526.1"/>
    <property type="molecule type" value="Genomic_DNA"/>
</dbReference>
<organism evidence="2 3">
    <name type="scientific">Sphaerisporangium album</name>
    <dbReference type="NCBI Taxonomy" id="509200"/>
    <lineage>
        <taxon>Bacteria</taxon>
        <taxon>Bacillati</taxon>
        <taxon>Actinomycetota</taxon>
        <taxon>Actinomycetes</taxon>
        <taxon>Streptosporangiales</taxon>
        <taxon>Streptosporangiaceae</taxon>
        <taxon>Sphaerisporangium</taxon>
    </lineage>
</organism>
<dbReference type="Pfam" id="PF13560">
    <property type="entry name" value="HTH_31"/>
    <property type="match status" value="1"/>
</dbReference>
<sequence>MPASPSSSGQQARQAIADRLREILRDSGLTARALARQAGWDETKCSRLIHARTPPSDDDIRTWCRICGAEDEIPNLIAASRSAENAYLEWRRVQRSMKRMQDLGLRLFEDNRVYRFYSSNLVPWPLQTPGYMRAIMQRFSDFHRADVPDIEDGVRTRMARRRFLDDGTRRCAMIIEESVLRNRVFGDEVMKDQFRHLLTGMRQTNLSLGIIPLAAVRVQKLTETFHIYGDNTVSIELVSAIITITQPREIDLYIRCFNDLASAAVYGDKAEALITAAIGALE</sequence>
<dbReference type="Gene3D" id="1.10.260.40">
    <property type="entry name" value="lambda repressor-like DNA-binding domains"/>
    <property type="match status" value="1"/>
</dbReference>
<reference evidence="2 3" key="1">
    <citation type="submission" date="2018-06" db="EMBL/GenBank/DDBJ databases">
        <title>Sphaerisporangium craniellae sp. nov., isolated from a marine sponge in the South China Sea.</title>
        <authorList>
            <person name="Li L."/>
        </authorList>
    </citation>
    <scope>NUCLEOTIDE SEQUENCE [LARGE SCALE GENOMIC DNA]</scope>
    <source>
        <strain evidence="2 3">CCTCC AA 208026</strain>
    </source>
</reference>
<dbReference type="InterPro" id="IPR043917">
    <property type="entry name" value="DUF5753"/>
</dbReference>
<dbReference type="SMART" id="SM00530">
    <property type="entry name" value="HTH_XRE"/>
    <property type="match status" value="1"/>
</dbReference>
<dbReference type="CDD" id="cd00093">
    <property type="entry name" value="HTH_XRE"/>
    <property type="match status" value="1"/>
</dbReference>
<dbReference type="Proteomes" id="UP000253094">
    <property type="component" value="Unassembled WGS sequence"/>
</dbReference>
<protein>
    <submittedName>
        <fullName evidence="2">XRE family transcriptional regulator</fullName>
    </submittedName>
</protein>
<dbReference type="OrthoDB" id="4966777at2"/>
<dbReference type="GO" id="GO:0003677">
    <property type="term" value="F:DNA binding"/>
    <property type="evidence" value="ECO:0007669"/>
    <property type="project" value="InterPro"/>
</dbReference>
<dbReference type="InterPro" id="IPR001387">
    <property type="entry name" value="Cro/C1-type_HTH"/>
</dbReference>
<accession>A0A367F834</accession>
<evidence type="ECO:0000313" key="2">
    <source>
        <dbReference type="EMBL" id="RCG26526.1"/>
    </source>
</evidence>
<gene>
    <name evidence="2" type="ORF">DQ384_29255</name>
</gene>
<dbReference type="SUPFAM" id="SSF47413">
    <property type="entry name" value="lambda repressor-like DNA-binding domains"/>
    <property type="match status" value="1"/>
</dbReference>
<name>A0A367F834_9ACTN</name>
<dbReference type="AlphaFoldDB" id="A0A367F834"/>